<keyword evidence="2" id="KW-1185">Reference proteome</keyword>
<dbReference type="AlphaFoldDB" id="A0A0V1KI71"/>
<sequence>MNGFMVLEQSKELPTFFTLEGFLASVNTLMFR</sequence>
<reference evidence="1 2" key="1">
    <citation type="submission" date="2015-05" db="EMBL/GenBank/DDBJ databases">
        <title>Evolution of Trichinella species and genotypes.</title>
        <authorList>
            <person name="Korhonen P.K."/>
            <person name="Edoardo P."/>
            <person name="Giuseppe L.R."/>
            <person name="Gasser R.B."/>
        </authorList>
    </citation>
    <scope>NUCLEOTIDE SEQUENCE [LARGE SCALE GENOMIC DNA]</scope>
    <source>
        <strain evidence="1">ISS10</strain>
    </source>
</reference>
<protein>
    <submittedName>
        <fullName evidence="1">Uncharacterized protein</fullName>
    </submittedName>
</protein>
<name>A0A0V1KI71_9BILA</name>
<gene>
    <name evidence="1" type="ORF">T02_9681</name>
</gene>
<dbReference type="Proteomes" id="UP000054721">
    <property type="component" value="Unassembled WGS sequence"/>
</dbReference>
<proteinExistence type="predicted"/>
<organism evidence="1 2">
    <name type="scientific">Trichinella nativa</name>
    <dbReference type="NCBI Taxonomy" id="6335"/>
    <lineage>
        <taxon>Eukaryota</taxon>
        <taxon>Metazoa</taxon>
        <taxon>Ecdysozoa</taxon>
        <taxon>Nematoda</taxon>
        <taxon>Enoplea</taxon>
        <taxon>Dorylaimia</taxon>
        <taxon>Trichinellida</taxon>
        <taxon>Trichinellidae</taxon>
        <taxon>Trichinella</taxon>
    </lineage>
</organism>
<comment type="caution">
    <text evidence="1">The sequence shown here is derived from an EMBL/GenBank/DDBJ whole genome shotgun (WGS) entry which is preliminary data.</text>
</comment>
<dbReference type="EMBL" id="JYDW01001861">
    <property type="protein sequence ID" value="KRZ46899.1"/>
    <property type="molecule type" value="Genomic_DNA"/>
</dbReference>
<evidence type="ECO:0000313" key="1">
    <source>
        <dbReference type="EMBL" id="KRZ46899.1"/>
    </source>
</evidence>
<accession>A0A0V1KI71</accession>
<evidence type="ECO:0000313" key="2">
    <source>
        <dbReference type="Proteomes" id="UP000054721"/>
    </source>
</evidence>